<dbReference type="AlphaFoldDB" id="K0SPC5"/>
<organism evidence="2 3">
    <name type="scientific">Thalassiosira oceanica</name>
    <name type="common">Marine diatom</name>
    <dbReference type="NCBI Taxonomy" id="159749"/>
    <lineage>
        <taxon>Eukaryota</taxon>
        <taxon>Sar</taxon>
        <taxon>Stramenopiles</taxon>
        <taxon>Ochrophyta</taxon>
        <taxon>Bacillariophyta</taxon>
        <taxon>Coscinodiscophyceae</taxon>
        <taxon>Thalassiosirophycidae</taxon>
        <taxon>Thalassiosirales</taxon>
        <taxon>Thalassiosiraceae</taxon>
        <taxon>Thalassiosira</taxon>
    </lineage>
</organism>
<protein>
    <submittedName>
        <fullName evidence="2">Uncharacterized protein</fullName>
    </submittedName>
</protein>
<dbReference type="Proteomes" id="UP000266841">
    <property type="component" value="Unassembled WGS sequence"/>
</dbReference>
<feature type="compositionally biased region" description="Polar residues" evidence="1">
    <location>
        <begin position="406"/>
        <end position="415"/>
    </location>
</feature>
<feature type="compositionally biased region" description="Basic residues" evidence="1">
    <location>
        <begin position="101"/>
        <end position="111"/>
    </location>
</feature>
<feature type="region of interest" description="Disordered" evidence="1">
    <location>
        <begin position="190"/>
        <end position="261"/>
    </location>
</feature>
<evidence type="ECO:0000313" key="2">
    <source>
        <dbReference type="EMBL" id="EJK62846.1"/>
    </source>
</evidence>
<proteinExistence type="predicted"/>
<keyword evidence="3" id="KW-1185">Reference proteome</keyword>
<feature type="region of interest" description="Disordered" evidence="1">
    <location>
        <begin position="296"/>
        <end position="355"/>
    </location>
</feature>
<sequence length="436" mass="46404">MMIFVGRVWSRAFYALPLASTGTTLLRTLGSLPRWRVWPSPGPLHKTQRRPTEPKTRRRGRALQTEDFQQAETANPVPPSSRTPITGVPIQRIRAEESNSRRGKPRSKRRFYLAGPGKGDCALPTDGPTDLTTANGANRKPGTHSQRNGPGAAAPESSPLWFTTDAGGSGGGGGFFGYTARLCPNGCGGRRRGGEGEGGEVRSTTTLGDPSRRSWSANLDLVRGRQTPREGTGRPVRPGPGGCGKDSVPASARAAAHAGPGRLPVDDAGVLAFVRHPRAEREDVVSSSETIIVPREREDIDGKREERTVLEGKRGQDSRCDNQLLSEGGKKSRSMAGDCPAPPAKSKGKALKSIRPTAPVGAFLSGTVDAYNATSNARNGDEEADDGRSSGAGSQGSQPVRPLIDSGSSLASCWSSRVPHERRDPYSDTQHPPRSR</sequence>
<accession>K0SPC5</accession>
<feature type="compositionally biased region" description="Polar residues" evidence="1">
    <location>
        <begin position="202"/>
        <end position="217"/>
    </location>
</feature>
<dbReference type="eggNOG" id="ENOG502SDB9">
    <property type="taxonomic scope" value="Eukaryota"/>
</dbReference>
<name>K0SPC5_THAOC</name>
<evidence type="ECO:0000256" key="1">
    <source>
        <dbReference type="SAM" id="MobiDB-lite"/>
    </source>
</evidence>
<dbReference type="EMBL" id="AGNL01018589">
    <property type="protein sequence ID" value="EJK62846.1"/>
    <property type="molecule type" value="Genomic_DNA"/>
</dbReference>
<feature type="compositionally biased region" description="Low complexity" evidence="1">
    <location>
        <begin position="389"/>
        <end position="398"/>
    </location>
</feature>
<feature type="region of interest" description="Disordered" evidence="1">
    <location>
        <begin position="373"/>
        <end position="436"/>
    </location>
</feature>
<feature type="compositionally biased region" description="Polar residues" evidence="1">
    <location>
        <begin position="427"/>
        <end position="436"/>
    </location>
</feature>
<evidence type="ECO:0000313" key="3">
    <source>
        <dbReference type="Proteomes" id="UP000266841"/>
    </source>
</evidence>
<feature type="region of interest" description="Disordered" evidence="1">
    <location>
        <begin position="39"/>
        <end position="166"/>
    </location>
</feature>
<gene>
    <name evidence="2" type="ORF">THAOC_16528</name>
</gene>
<comment type="caution">
    <text evidence="2">The sequence shown here is derived from an EMBL/GenBank/DDBJ whole genome shotgun (WGS) entry which is preliminary data.</text>
</comment>
<feature type="compositionally biased region" description="Basic and acidic residues" evidence="1">
    <location>
        <begin position="296"/>
        <end position="320"/>
    </location>
</feature>
<reference evidence="2 3" key="1">
    <citation type="journal article" date="2012" name="Genome Biol.">
        <title>Genome and low-iron response of an oceanic diatom adapted to chronic iron limitation.</title>
        <authorList>
            <person name="Lommer M."/>
            <person name="Specht M."/>
            <person name="Roy A.S."/>
            <person name="Kraemer L."/>
            <person name="Andreson R."/>
            <person name="Gutowska M.A."/>
            <person name="Wolf J."/>
            <person name="Bergner S.V."/>
            <person name="Schilhabel M.B."/>
            <person name="Klostermeier U.C."/>
            <person name="Beiko R.G."/>
            <person name="Rosenstiel P."/>
            <person name="Hippler M."/>
            <person name="Laroche J."/>
        </authorList>
    </citation>
    <scope>NUCLEOTIDE SEQUENCE [LARGE SCALE GENOMIC DNA]</scope>
    <source>
        <strain evidence="2 3">CCMP1005</strain>
    </source>
</reference>